<gene>
    <name evidence="2" type="ORF">AVDCRST_MAG68-548</name>
</gene>
<dbReference type="EMBL" id="CADCTW010000021">
    <property type="protein sequence ID" value="CAA9299443.1"/>
    <property type="molecule type" value="Genomic_DNA"/>
</dbReference>
<keyword evidence="1" id="KW-0812">Transmembrane</keyword>
<evidence type="ECO:0000256" key="1">
    <source>
        <dbReference type="SAM" id="Phobius"/>
    </source>
</evidence>
<keyword evidence="1" id="KW-0472">Membrane</keyword>
<reference evidence="2" key="1">
    <citation type="submission" date="2020-02" db="EMBL/GenBank/DDBJ databases">
        <authorList>
            <person name="Meier V. D."/>
        </authorList>
    </citation>
    <scope>NUCLEOTIDE SEQUENCE</scope>
    <source>
        <strain evidence="2">AVDCRST_MAG68</strain>
    </source>
</reference>
<evidence type="ECO:0000313" key="2">
    <source>
        <dbReference type="EMBL" id="CAA9299443.1"/>
    </source>
</evidence>
<sequence>MSIAGEVATWGFANFQFVAGSLIVPLLVFLNDRFRNKEAK</sequence>
<keyword evidence="1" id="KW-1133">Transmembrane helix</keyword>
<name>A0A6J4KA32_9BACT</name>
<proteinExistence type="predicted"/>
<dbReference type="AlphaFoldDB" id="A0A6J4KA32"/>
<feature type="transmembrane region" description="Helical" evidence="1">
    <location>
        <begin position="12"/>
        <end position="30"/>
    </location>
</feature>
<protein>
    <submittedName>
        <fullName evidence="2">Uncharacterized protein</fullName>
    </submittedName>
</protein>
<accession>A0A6J4KA32</accession>
<organism evidence="2">
    <name type="scientific">uncultured Gemmatimonadota bacterium</name>
    <dbReference type="NCBI Taxonomy" id="203437"/>
    <lineage>
        <taxon>Bacteria</taxon>
        <taxon>Pseudomonadati</taxon>
        <taxon>Gemmatimonadota</taxon>
        <taxon>environmental samples</taxon>
    </lineage>
</organism>